<keyword evidence="2" id="KW-1185">Reference proteome</keyword>
<dbReference type="EMBL" id="LRBS01000067">
    <property type="protein sequence ID" value="OII76227.1"/>
    <property type="molecule type" value="Genomic_DNA"/>
</dbReference>
<dbReference type="GeneID" id="92364810"/>
<reference evidence="1 2" key="1">
    <citation type="submission" date="2016-10" db="EMBL/GenBank/DDBJ databases">
        <title>Reductive evolution of mitochondrial metabolism and differential evolution of invasion-related proteins in Cryptosporidium.</title>
        <authorList>
            <person name="Liu S."/>
            <person name="Roellig D.M."/>
            <person name="Guo Y."/>
            <person name="Li N."/>
            <person name="Frace M.A."/>
            <person name="Tang K."/>
            <person name="Zhang L."/>
            <person name="Feng Y."/>
            <person name="Xiao L."/>
        </authorList>
    </citation>
    <scope>NUCLEOTIDE SEQUENCE [LARGE SCALE GENOMIC DNA]</scope>
    <source>
        <strain evidence="1">30847</strain>
    </source>
</reference>
<dbReference type="GO" id="GO:0005886">
    <property type="term" value="C:plasma membrane"/>
    <property type="evidence" value="ECO:0007669"/>
    <property type="project" value="TreeGrafter"/>
</dbReference>
<organism evidence="1 2">
    <name type="scientific">Cryptosporidium andersoni</name>
    <dbReference type="NCBI Taxonomy" id="117008"/>
    <lineage>
        <taxon>Eukaryota</taxon>
        <taxon>Sar</taxon>
        <taxon>Alveolata</taxon>
        <taxon>Apicomplexa</taxon>
        <taxon>Conoidasida</taxon>
        <taxon>Coccidia</taxon>
        <taxon>Eucoccidiorida</taxon>
        <taxon>Eimeriorina</taxon>
        <taxon>Cryptosporidiidae</taxon>
        <taxon>Cryptosporidium</taxon>
    </lineage>
</organism>
<dbReference type="PANTHER" id="PTHR24092:SF150">
    <property type="entry name" value="PHOSPHOLIPID-TRANSPORTING ATPASE"/>
    <property type="match status" value="1"/>
</dbReference>
<comment type="caution">
    <text evidence="1">The sequence shown here is derived from an EMBL/GenBank/DDBJ whole genome shotgun (WGS) entry which is preliminary data.</text>
</comment>
<gene>
    <name evidence="1" type="ORF">cand_006250</name>
</gene>
<sequence>MEVDDIVKIYDVEYFLTDLILFHSSDYCGVVFIVTKNLDGETNLKDESFVGKIRIKFECEIPFEKLYSSGSHHITSANNPEEFEETIDIGYDQFLPRSTSLDNTEWLLWLCSLYQSPDYNIPYLTPA</sequence>
<dbReference type="OrthoDB" id="354269at2759"/>
<dbReference type="GO" id="GO:0045332">
    <property type="term" value="P:phospholipid translocation"/>
    <property type="evidence" value="ECO:0007669"/>
    <property type="project" value="TreeGrafter"/>
</dbReference>
<dbReference type="GO" id="GO:0140326">
    <property type="term" value="F:ATPase-coupled intramembrane lipid transporter activity"/>
    <property type="evidence" value="ECO:0007669"/>
    <property type="project" value="TreeGrafter"/>
</dbReference>
<dbReference type="RefSeq" id="XP_067068073.1">
    <property type="nucleotide sequence ID" value="XM_067210866.1"/>
</dbReference>
<evidence type="ECO:0000313" key="2">
    <source>
        <dbReference type="Proteomes" id="UP000186804"/>
    </source>
</evidence>
<accession>A0A1J4MS07</accession>
<proteinExistence type="predicted"/>
<protein>
    <submittedName>
        <fullName evidence="1">Phospholipid-translocating ATPase</fullName>
    </submittedName>
</protein>
<dbReference type="VEuPathDB" id="CryptoDB:cand_006250"/>
<dbReference type="PANTHER" id="PTHR24092">
    <property type="entry name" value="PROBABLE PHOSPHOLIPID-TRANSPORTING ATPASE"/>
    <property type="match status" value="1"/>
</dbReference>
<dbReference type="Proteomes" id="UP000186804">
    <property type="component" value="Unassembled WGS sequence"/>
</dbReference>
<name>A0A1J4MS07_9CRYT</name>
<evidence type="ECO:0000313" key="1">
    <source>
        <dbReference type="EMBL" id="OII76227.1"/>
    </source>
</evidence>
<dbReference type="AlphaFoldDB" id="A0A1J4MS07"/>